<keyword evidence="3 11" id="KW-0547">Nucleotide-binding</keyword>
<feature type="domain" description="SH3" evidence="14">
    <location>
        <begin position="119"/>
        <end position="178"/>
    </location>
</feature>
<feature type="domain" description="Protein kinase" evidence="15">
    <location>
        <begin position="301"/>
        <end position="546"/>
    </location>
</feature>
<feature type="binding site" evidence="11">
    <location>
        <position position="329"/>
    </location>
    <ligand>
        <name>ATP</name>
        <dbReference type="ChEBI" id="CHEBI:30616"/>
    </ligand>
</feature>
<evidence type="ECO:0000256" key="10">
    <source>
        <dbReference type="PROSITE-ProRule" id="PRU00192"/>
    </source>
</evidence>
<evidence type="ECO:0000256" key="7">
    <source>
        <dbReference type="ARBA" id="ARBA00023137"/>
    </source>
</evidence>
<organism evidence="16 17">
    <name type="scientific">Batillaria attramentaria</name>
    <dbReference type="NCBI Taxonomy" id="370345"/>
    <lineage>
        <taxon>Eukaryota</taxon>
        <taxon>Metazoa</taxon>
        <taxon>Spiralia</taxon>
        <taxon>Lophotrochozoa</taxon>
        <taxon>Mollusca</taxon>
        <taxon>Gastropoda</taxon>
        <taxon>Caenogastropoda</taxon>
        <taxon>Sorbeoconcha</taxon>
        <taxon>Cerithioidea</taxon>
        <taxon>Batillariidae</taxon>
        <taxon>Batillaria</taxon>
    </lineage>
</organism>
<dbReference type="InterPro" id="IPR000980">
    <property type="entry name" value="SH2"/>
</dbReference>
<keyword evidence="7 12" id="KW-0829">Tyrosine-protein kinase</keyword>
<protein>
    <recommendedName>
        <fullName evidence="12">Tyrosine-protein kinase</fullName>
        <ecNumber evidence="12">2.7.10.2</ecNumber>
    </recommendedName>
</protein>
<dbReference type="PROSITE" id="PS50001">
    <property type="entry name" value="SH2"/>
    <property type="match status" value="1"/>
</dbReference>
<dbReference type="PROSITE" id="PS00109">
    <property type="entry name" value="PROTEIN_KINASE_TYR"/>
    <property type="match status" value="1"/>
</dbReference>
<evidence type="ECO:0000313" key="17">
    <source>
        <dbReference type="Proteomes" id="UP001519460"/>
    </source>
</evidence>
<keyword evidence="2 12" id="KW-0808">Transferase</keyword>
<evidence type="ECO:0000313" key="16">
    <source>
        <dbReference type="EMBL" id="KAK7487926.1"/>
    </source>
</evidence>
<dbReference type="PRINTS" id="PR00401">
    <property type="entry name" value="SH2DOMAIN"/>
</dbReference>
<keyword evidence="17" id="KW-1185">Reference proteome</keyword>
<dbReference type="Pfam" id="PF00017">
    <property type="entry name" value="SH2"/>
    <property type="match status" value="1"/>
</dbReference>
<feature type="non-terminal residue" evidence="16">
    <location>
        <position position="1"/>
    </location>
</feature>
<dbReference type="EMBL" id="JACVVK020000157">
    <property type="protein sequence ID" value="KAK7487926.1"/>
    <property type="molecule type" value="Genomic_DNA"/>
</dbReference>
<dbReference type="SUPFAM" id="SSF56112">
    <property type="entry name" value="Protein kinase-like (PK-like)"/>
    <property type="match status" value="1"/>
</dbReference>
<evidence type="ECO:0000259" key="15">
    <source>
        <dbReference type="PROSITE" id="PS50011"/>
    </source>
</evidence>
<dbReference type="AlphaFoldDB" id="A0ABD0KLZ9"/>
<dbReference type="Pfam" id="PF00018">
    <property type="entry name" value="SH3_1"/>
    <property type="match status" value="1"/>
</dbReference>
<dbReference type="EC" id="2.7.10.2" evidence="12"/>
<evidence type="ECO:0000256" key="2">
    <source>
        <dbReference type="ARBA" id="ARBA00022679"/>
    </source>
</evidence>
<dbReference type="SMART" id="SM00219">
    <property type="entry name" value="TyrKc"/>
    <property type="match status" value="1"/>
</dbReference>
<dbReference type="PROSITE" id="PS00107">
    <property type="entry name" value="PROTEIN_KINASE_ATP"/>
    <property type="match status" value="1"/>
</dbReference>
<keyword evidence="6 9" id="KW-0727">SH2 domain</keyword>
<comment type="similarity">
    <text evidence="12">Belongs to the protein kinase superfamily. Tyr protein kinase family.</text>
</comment>
<dbReference type="InterPro" id="IPR008266">
    <property type="entry name" value="Tyr_kinase_AS"/>
</dbReference>
<keyword evidence="4 12" id="KW-0418">Kinase</keyword>
<proteinExistence type="inferred from homology"/>
<dbReference type="SMART" id="SM00326">
    <property type="entry name" value="SH3"/>
    <property type="match status" value="1"/>
</dbReference>
<dbReference type="Gene3D" id="3.30.200.20">
    <property type="entry name" value="Phosphorylase Kinase, domain 1"/>
    <property type="match status" value="1"/>
</dbReference>
<accession>A0ABD0KLZ9</accession>
<dbReference type="SUPFAM" id="SSF47769">
    <property type="entry name" value="SAM/Pointed domain"/>
    <property type="match status" value="1"/>
</dbReference>
<dbReference type="GO" id="GO:0005524">
    <property type="term" value="F:ATP binding"/>
    <property type="evidence" value="ECO:0007669"/>
    <property type="project" value="UniProtKB-UniRule"/>
</dbReference>
<dbReference type="Gene3D" id="3.30.505.10">
    <property type="entry name" value="SH2 domain"/>
    <property type="match status" value="1"/>
</dbReference>
<reference evidence="16 17" key="1">
    <citation type="journal article" date="2023" name="Sci. Data">
        <title>Genome assembly of the Korean intertidal mud-creeper Batillaria attramentaria.</title>
        <authorList>
            <person name="Patra A.K."/>
            <person name="Ho P.T."/>
            <person name="Jun S."/>
            <person name="Lee S.J."/>
            <person name="Kim Y."/>
            <person name="Won Y.J."/>
        </authorList>
    </citation>
    <scope>NUCLEOTIDE SEQUENCE [LARGE SCALE GENOMIC DNA]</scope>
    <source>
        <strain evidence="16">Wonlab-2016</strain>
    </source>
</reference>
<feature type="domain" description="SH2" evidence="13">
    <location>
        <begin position="184"/>
        <end position="275"/>
    </location>
</feature>
<dbReference type="InterPro" id="IPR036028">
    <property type="entry name" value="SH3-like_dom_sf"/>
</dbReference>
<evidence type="ECO:0000256" key="5">
    <source>
        <dbReference type="ARBA" id="ARBA00022840"/>
    </source>
</evidence>
<dbReference type="InterPro" id="IPR001452">
    <property type="entry name" value="SH3_domain"/>
</dbReference>
<name>A0ABD0KLZ9_9CAEN</name>
<dbReference type="InterPro" id="IPR017441">
    <property type="entry name" value="Protein_kinase_ATP_BS"/>
</dbReference>
<comment type="caution">
    <text evidence="16">The sequence shown here is derived from an EMBL/GenBank/DDBJ whole genome shotgun (WGS) entry which is preliminary data.</text>
</comment>
<dbReference type="InterPro" id="IPR050198">
    <property type="entry name" value="Non-receptor_tyrosine_kinases"/>
</dbReference>
<dbReference type="InterPro" id="IPR011009">
    <property type="entry name" value="Kinase-like_dom_sf"/>
</dbReference>
<evidence type="ECO:0000256" key="1">
    <source>
        <dbReference type="ARBA" id="ARBA00022443"/>
    </source>
</evidence>
<evidence type="ECO:0000256" key="12">
    <source>
        <dbReference type="RuleBase" id="RU362096"/>
    </source>
</evidence>
<dbReference type="PROSITE" id="PS50002">
    <property type="entry name" value="SH3"/>
    <property type="match status" value="1"/>
</dbReference>
<evidence type="ECO:0000256" key="9">
    <source>
        <dbReference type="PROSITE-ProRule" id="PRU00191"/>
    </source>
</evidence>
<dbReference type="PRINTS" id="PR00109">
    <property type="entry name" value="TYRKINASE"/>
</dbReference>
<dbReference type="SUPFAM" id="SSF55550">
    <property type="entry name" value="SH2 domain"/>
    <property type="match status" value="1"/>
</dbReference>
<dbReference type="Proteomes" id="UP001519460">
    <property type="component" value="Unassembled WGS sequence"/>
</dbReference>
<dbReference type="PROSITE" id="PS50011">
    <property type="entry name" value="PROTEIN_KINASE_DOM"/>
    <property type="match status" value="1"/>
</dbReference>
<gene>
    <name evidence="16" type="ORF">BaRGS_00020827</name>
</gene>
<evidence type="ECO:0000259" key="14">
    <source>
        <dbReference type="PROSITE" id="PS50002"/>
    </source>
</evidence>
<dbReference type="InterPro" id="IPR020635">
    <property type="entry name" value="Tyr_kinase_cat_dom"/>
</dbReference>
<dbReference type="Pfam" id="PF07714">
    <property type="entry name" value="PK_Tyr_Ser-Thr"/>
    <property type="match status" value="1"/>
</dbReference>
<dbReference type="PANTHER" id="PTHR24418">
    <property type="entry name" value="TYROSINE-PROTEIN KINASE"/>
    <property type="match status" value="1"/>
</dbReference>
<evidence type="ECO:0000256" key="4">
    <source>
        <dbReference type="ARBA" id="ARBA00022777"/>
    </source>
</evidence>
<dbReference type="Gene3D" id="1.10.510.10">
    <property type="entry name" value="Transferase(Phosphotransferase) domain 1"/>
    <property type="match status" value="1"/>
</dbReference>
<evidence type="ECO:0000256" key="8">
    <source>
        <dbReference type="ARBA" id="ARBA00051245"/>
    </source>
</evidence>
<keyword evidence="5 11" id="KW-0067">ATP-binding</keyword>
<dbReference type="InterPro" id="IPR036860">
    <property type="entry name" value="SH2_dom_sf"/>
</dbReference>
<dbReference type="SMART" id="SM00252">
    <property type="entry name" value="SH2"/>
    <property type="match status" value="1"/>
</dbReference>
<dbReference type="InterPro" id="IPR013761">
    <property type="entry name" value="SAM/pointed_sf"/>
</dbReference>
<dbReference type="SUPFAM" id="SSF50044">
    <property type="entry name" value="SH3-domain"/>
    <property type="match status" value="1"/>
</dbReference>
<evidence type="ECO:0000256" key="3">
    <source>
        <dbReference type="ARBA" id="ARBA00022741"/>
    </source>
</evidence>
<dbReference type="FunFam" id="3.30.200.20:FF:000053">
    <property type="entry name" value="Tyrosine-protein kinase"/>
    <property type="match status" value="1"/>
</dbReference>
<dbReference type="GO" id="GO:0004715">
    <property type="term" value="F:non-membrane spanning protein tyrosine kinase activity"/>
    <property type="evidence" value="ECO:0007669"/>
    <property type="project" value="UniProtKB-EC"/>
</dbReference>
<keyword evidence="1 10" id="KW-0728">SH3 domain</keyword>
<evidence type="ECO:0000256" key="6">
    <source>
        <dbReference type="ARBA" id="ARBA00022999"/>
    </source>
</evidence>
<sequence>FQSPTAMGKLFSRLRTRPQLPDQTKRAKMQKDFRSTRQLPDKTGFVFDGWVQKNNLNEATRAKLIEEDLTTRDALLSLTPKDIASLQLTLGQRKELENAVQQIKDSENLSQSVPATSKTGKQMVRALYDFKSAEENALDLRAGELMELLDDCGDWSLVKNEDGIEGYVPSSYIALENTIESMDWFFGEMSRHDAEQILRADTADTGSFLIRESPKEKVRGPPQKKNDKPVKHYKIVGNESEGYHISSKWCSTIDQLVNHFKDRADSLICALTSPCPRPKPVQQDLSKETEDDWEIDRSTLTFSDKPIGSGQFGEVWKGMWKGTTEVAIKTMKEDSMDADKFLAEAAIMKKFRHPHLVKLYAVCSKQEPFLIVTEFMRNGSLLDYLRTGDGRNCSLSDLMLIAAQNNFIHRDLAARNILVGELNVVKVADFGFARLIEEGIYSPPTDTKFPVRWTAPEVMFDNRCTIKSDVWSFGVLLHEIMTKGKLPYVGMSNMEVKRAVREGYHMDKDKAVPDEVYDVMLQCWNKDDDKRPSFATLLRFCLDCRIDGVCIGDDREDFDVYDPSS</sequence>
<evidence type="ECO:0000256" key="11">
    <source>
        <dbReference type="PROSITE-ProRule" id="PRU10141"/>
    </source>
</evidence>
<dbReference type="InterPro" id="IPR000719">
    <property type="entry name" value="Prot_kinase_dom"/>
</dbReference>
<dbReference type="InterPro" id="IPR001245">
    <property type="entry name" value="Ser-Thr/Tyr_kinase_cat_dom"/>
</dbReference>
<dbReference type="Gene3D" id="2.30.30.40">
    <property type="entry name" value="SH3 Domains"/>
    <property type="match status" value="1"/>
</dbReference>
<evidence type="ECO:0000259" key="13">
    <source>
        <dbReference type="PROSITE" id="PS50001"/>
    </source>
</evidence>
<comment type="catalytic activity">
    <reaction evidence="8 12">
        <text>L-tyrosyl-[protein] + ATP = O-phospho-L-tyrosyl-[protein] + ADP + H(+)</text>
        <dbReference type="Rhea" id="RHEA:10596"/>
        <dbReference type="Rhea" id="RHEA-COMP:10136"/>
        <dbReference type="Rhea" id="RHEA-COMP:20101"/>
        <dbReference type="ChEBI" id="CHEBI:15378"/>
        <dbReference type="ChEBI" id="CHEBI:30616"/>
        <dbReference type="ChEBI" id="CHEBI:46858"/>
        <dbReference type="ChEBI" id="CHEBI:61978"/>
        <dbReference type="ChEBI" id="CHEBI:456216"/>
        <dbReference type="EC" id="2.7.10.2"/>
    </reaction>
</comment>